<dbReference type="PANTHER" id="PTHR34591:SF21">
    <property type="entry name" value="F-BOX DOMAIN CONTAINING PROTEIN, EXPRESSED"/>
    <property type="match status" value="1"/>
</dbReference>
<feature type="compositionally biased region" description="Acidic residues" evidence="1">
    <location>
        <begin position="129"/>
        <end position="138"/>
    </location>
</feature>
<evidence type="ECO:0000313" key="2">
    <source>
        <dbReference type="EMBL" id="PUZ46127.1"/>
    </source>
</evidence>
<proteinExistence type="predicted"/>
<dbReference type="Gramene" id="PUZ46127">
    <property type="protein sequence ID" value="PUZ46127"/>
    <property type="gene ID" value="GQ55_7G023500"/>
</dbReference>
<dbReference type="EMBL" id="CM009755">
    <property type="protein sequence ID" value="PUZ46127.1"/>
    <property type="molecule type" value="Genomic_DNA"/>
</dbReference>
<evidence type="ECO:0008006" key="4">
    <source>
        <dbReference type="Google" id="ProtNLM"/>
    </source>
</evidence>
<evidence type="ECO:0000256" key="1">
    <source>
        <dbReference type="SAM" id="MobiDB-lite"/>
    </source>
</evidence>
<gene>
    <name evidence="2" type="ORF">GQ55_7G023500</name>
</gene>
<evidence type="ECO:0000313" key="3">
    <source>
        <dbReference type="Proteomes" id="UP000244336"/>
    </source>
</evidence>
<dbReference type="Proteomes" id="UP000244336">
    <property type="component" value="Chromosome 7"/>
</dbReference>
<dbReference type="OrthoDB" id="641320at2759"/>
<dbReference type="AlphaFoldDB" id="A0A2T7CS03"/>
<organism evidence="2 3">
    <name type="scientific">Panicum hallii var. hallii</name>
    <dbReference type="NCBI Taxonomy" id="1504633"/>
    <lineage>
        <taxon>Eukaryota</taxon>
        <taxon>Viridiplantae</taxon>
        <taxon>Streptophyta</taxon>
        <taxon>Embryophyta</taxon>
        <taxon>Tracheophyta</taxon>
        <taxon>Spermatophyta</taxon>
        <taxon>Magnoliopsida</taxon>
        <taxon>Liliopsida</taxon>
        <taxon>Poales</taxon>
        <taxon>Poaceae</taxon>
        <taxon>PACMAD clade</taxon>
        <taxon>Panicoideae</taxon>
        <taxon>Panicodae</taxon>
        <taxon>Paniceae</taxon>
        <taxon>Panicinae</taxon>
        <taxon>Panicum</taxon>
        <taxon>Panicum sect. Panicum</taxon>
    </lineage>
</organism>
<keyword evidence="3" id="KW-1185">Reference proteome</keyword>
<name>A0A2T7CS03_9POAL</name>
<protein>
    <recommendedName>
        <fullName evidence="4">F-box associated domain-containing protein</fullName>
    </recommendedName>
</protein>
<feature type="region of interest" description="Disordered" evidence="1">
    <location>
        <begin position="129"/>
        <end position="149"/>
    </location>
</feature>
<reference evidence="2 3" key="1">
    <citation type="submission" date="2018-04" db="EMBL/GenBank/DDBJ databases">
        <title>WGS assembly of Panicum hallii var. hallii HAL2.</title>
        <authorList>
            <person name="Lovell J."/>
            <person name="Jenkins J."/>
            <person name="Lowry D."/>
            <person name="Mamidi S."/>
            <person name="Sreedasyam A."/>
            <person name="Weng X."/>
            <person name="Barry K."/>
            <person name="Bonette J."/>
            <person name="Campitelli B."/>
            <person name="Daum C."/>
            <person name="Gordon S."/>
            <person name="Gould B."/>
            <person name="Lipzen A."/>
            <person name="MacQueen A."/>
            <person name="Palacio-Mejia J."/>
            <person name="Plott C."/>
            <person name="Shakirov E."/>
            <person name="Shu S."/>
            <person name="Yoshinaga Y."/>
            <person name="Zane M."/>
            <person name="Rokhsar D."/>
            <person name="Grimwood J."/>
            <person name="Schmutz J."/>
            <person name="Juenger T."/>
        </authorList>
    </citation>
    <scope>NUCLEOTIDE SEQUENCE [LARGE SCALE GENOMIC DNA]</scope>
    <source>
        <strain evidence="3">cv. HAL2</strain>
    </source>
</reference>
<dbReference type="PANTHER" id="PTHR34591">
    <property type="entry name" value="OS03G0653100 PROTEIN-RELATED"/>
    <property type="match status" value="1"/>
</dbReference>
<accession>A0A2T7CS03</accession>
<sequence length="431" mass="49897">MLGFLPNGHRDWWSVLDHCRGLVLCNIKHGSQLCVCNPATKRWALVAPPRWDVGARWRYYASAYLTFDPAMSTHYEVLLIPTELERPQPETPGCDKVRNERRAMEVRLHGVDDAPFCLDDWLQLSSDVVNEEEEEEEQQQQQQQIPSADEIGDDPCHLIAWPPTPWTLEVFSSRAGRWEKRAFVRQGEPVATVQDMRLDQPEPTWRGPRQRYAAYWQGALYVHCRGSFIARISLLNGNYQVIKTPGDIKKNTSYKPYLGILEKGMYFGIVQKCQLRVWILNESCGQMEWILKYEDDLTHLAYHVRYGKQMDAPWIVHDVHDTDNASEAMQESLEWDSDSDDIFTITAASTDEEYYGAGFDILGFHPYKGVIFLVDYFRVVAYHLNTSKAQYLGSSRPKSYYHNYTNDIYESFVYTPCMIGELNKGSTMKEN</sequence>